<dbReference type="EMBL" id="MDYM01000006">
    <property type="protein sequence ID" value="OQD65446.1"/>
    <property type="molecule type" value="Genomic_DNA"/>
</dbReference>
<dbReference type="OrthoDB" id="4499616at2759"/>
<accession>A0A1V6NLY4</accession>
<dbReference type="Proteomes" id="UP000191408">
    <property type="component" value="Unassembled WGS sequence"/>
</dbReference>
<dbReference type="AlphaFoldDB" id="A0A1V6NLY4"/>
<gene>
    <name evidence="1" type="ORF">PENPOL_c006G08458</name>
</gene>
<sequence>MATYISNHAFPISDGYITRPQDCHTSQGGQRGFSDLHVFQYVGNAPKATKIIIVQCKRAGYETRDAVWDDAGQQLSEYLSNTQGGRRPAERIPVYGIAAVSGYMRAYRYDDINQCVLNWAPSGMRGPRDQLQNHGPWHLKNDAGNVQLILNHILNNH</sequence>
<proteinExistence type="predicted"/>
<comment type="caution">
    <text evidence="1">The sequence shown here is derived from an EMBL/GenBank/DDBJ whole genome shotgun (WGS) entry which is preliminary data.</text>
</comment>
<evidence type="ECO:0000313" key="1">
    <source>
        <dbReference type="EMBL" id="OQD65446.1"/>
    </source>
</evidence>
<organism evidence="1 2">
    <name type="scientific">Penicillium polonicum</name>
    <dbReference type="NCBI Taxonomy" id="60169"/>
    <lineage>
        <taxon>Eukaryota</taxon>
        <taxon>Fungi</taxon>
        <taxon>Dikarya</taxon>
        <taxon>Ascomycota</taxon>
        <taxon>Pezizomycotina</taxon>
        <taxon>Eurotiomycetes</taxon>
        <taxon>Eurotiomycetidae</taxon>
        <taxon>Eurotiales</taxon>
        <taxon>Aspergillaceae</taxon>
        <taxon>Penicillium</taxon>
    </lineage>
</organism>
<name>A0A1V6NLY4_PENPO</name>
<evidence type="ECO:0000313" key="2">
    <source>
        <dbReference type="Proteomes" id="UP000191408"/>
    </source>
</evidence>
<keyword evidence="2" id="KW-1185">Reference proteome</keyword>
<reference evidence="2" key="1">
    <citation type="journal article" date="2017" name="Nat. Microbiol.">
        <title>Global analysis of biosynthetic gene clusters reveals vast potential of secondary metabolite production in Penicillium species.</title>
        <authorList>
            <person name="Nielsen J.C."/>
            <person name="Grijseels S."/>
            <person name="Prigent S."/>
            <person name="Ji B."/>
            <person name="Dainat J."/>
            <person name="Nielsen K.F."/>
            <person name="Frisvad J.C."/>
            <person name="Workman M."/>
            <person name="Nielsen J."/>
        </authorList>
    </citation>
    <scope>NUCLEOTIDE SEQUENCE [LARGE SCALE GENOMIC DNA]</scope>
    <source>
        <strain evidence="2">IBT 4502</strain>
    </source>
</reference>
<protein>
    <submittedName>
        <fullName evidence="1">Uncharacterized protein</fullName>
    </submittedName>
</protein>